<dbReference type="InterPro" id="IPR003439">
    <property type="entry name" value="ABC_transporter-like_ATP-bd"/>
</dbReference>
<keyword evidence="1" id="KW-0813">Transport</keyword>
<dbReference type="InterPro" id="IPR003593">
    <property type="entry name" value="AAA+_ATPase"/>
</dbReference>
<accession>A0A7Y9H3P1</accession>
<evidence type="ECO:0000259" key="5">
    <source>
        <dbReference type="PROSITE" id="PS50893"/>
    </source>
</evidence>
<keyword evidence="3 6" id="KW-0067">ATP-binding</keyword>
<keyword evidence="2" id="KW-0547">Nucleotide-binding</keyword>
<sequence length="273" mass="28736">MNPIEARGLSVSFGSARVLDGVDLDVRAGEVVALVGPNGTGKSTLLAVVAGDLEPDSGRVSVQGRPVREWRLQALARERAVLTQEQRLSFPFPVRDVVAMGRAPWRGLPEEDLDDLEVAAAMATTEVAHLAGRAFGSLSGGEKGRASFARVLAQQTGVLLLDEPTAALDIGHQETLLATARSRADAGAAVLVVLHDLTLAAVHADRMVLLEEGRVAAAGAPDEVLEAALLTRVYRHPVEVVTHPRTGDPIVLADRSGAAAAPVTTARHQEDRC</sequence>
<gene>
    <name evidence="6" type="ORF">F4692_002515</name>
</gene>
<dbReference type="Pfam" id="PF00005">
    <property type="entry name" value="ABC_tran"/>
    <property type="match status" value="1"/>
</dbReference>
<dbReference type="RefSeq" id="WP_179619937.1">
    <property type="nucleotide sequence ID" value="NZ_JACCBW010000002.1"/>
</dbReference>
<dbReference type="PROSITE" id="PS50893">
    <property type="entry name" value="ABC_TRANSPORTER_2"/>
    <property type="match status" value="1"/>
</dbReference>
<dbReference type="PANTHER" id="PTHR42794:SF1">
    <property type="entry name" value="HEMIN IMPORT ATP-BINDING PROTEIN HMUV"/>
    <property type="match status" value="1"/>
</dbReference>
<dbReference type="FunFam" id="3.40.50.300:FF:000134">
    <property type="entry name" value="Iron-enterobactin ABC transporter ATP-binding protein"/>
    <property type="match status" value="1"/>
</dbReference>
<evidence type="ECO:0000256" key="4">
    <source>
        <dbReference type="ARBA" id="ARBA00022967"/>
    </source>
</evidence>
<feature type="domain" description="ABC transporter" evidence="5">
    <location>
        <begin position="4"/>
        <end position="237"/>
    </location>
</feature>
<dbReference type="Proteomes" id="UP000549911">
    <property type="component" value="Unassembled WGS sequence"/>
</dbReference>
<evidence type="ECO:0000313" key="6">
    <source>
        <dbReference type="EMBL" id="NYE37382.1"/>
    </source>
</evidence>
<dbReference type="InterPro" id="IPR027417">
    <property type="entry name" value="P-loop_NTPase"/>
</dbReference>
<keyword evidence="7" id="KW-1185">Reference proteome</keyword>
<comment type="caution">
    <text evidence="6">The sequence shown here is derived from an EMBL/GenBank/DDBJ whole genome shotgun (WGS) entry which is preliminary data.</text>
</comment>
<evidence type="ECO:0000313" key="7">
    <source>
        <dbReference type="Proteomes" id="UP000549911"/>
    </source>
</evidence>
<keyword evidence="4" id="KW-1278">Translocase</keyword>
<dbReference type="GO" id="GO:0016887">
    <property type="term" value="F:ATP hydrolysis activity"/>
    <property type="evidence" value="ECO:0007669"/>
    <property type="project" value="InterPro"/>
</dbReference>
<evidence type="ECO:0000256" key="2">
    <source>
        <dbReference type="ARBA" id="ARBA00022741"/>
    </source>
</evidence>
<dbReference type="SUPFAM" id="SSF52540">
    <property type="entry name" value="P-loop containing nucleoside triphosphate hydrolases"/>
    <property type="match status" value="1"/>
</dbReference>
<dbReference type="EMBL" id="JACCBW010000002">
    <property type="protein sequence ID" value="NYE37382.1"/>
    <property type="molecule type" value="Genomic_DNA"/>
</dbReference>
<dbReference type="GO" id="GO:0005524">
    <property type="term" value="F:ATP binding"/>
    <property type="evidence" value="ECO:0007669"/>
    <property type="project" value="UniProtKB-KW"/>
</dbReference>
<organism evidence="6 7">
    <name type="scientific">Nocardioides cavernae</name>
    <dbReference type="NCBI Taxonomy" id="1921566"/>
    <lineage>
        <taxon>Bacteria</taxon>
        <taxon>Bacillati</taxon>
        <taxon>Actinomycetota</taxon>
        <taxon>Actinomycetes</taxon>
        <taxon>Propionibacteriales</taxon>
        <taxon>Nocardioidaceae</taxon>
        <taxon>Nocardioides</taxon>
    </lineage>
</organism>
<evidence type="ECO:0000256" key="3">
    <source>
        <dbReference type="ARBA" id="ARBA00022840"/>
    </source>
</evidence>
<dbReference type="CDD" id="cd03214">
    <property type="entry name" value="ABC_Iron-Siderophores_B12_Hemin"/>
    <property type="match status" value="1"/>
</dbReference>
<protein>
    <submittedName>
        <fullName evidence="6">Iron complex transport system ATP-binding protein</fullName>
    </submittedName>
</protein>
<evidence type="ECO:0000256" key="1">
    <source>
        <dbReference type="ARBA" id="ARBA00022448"/>
    </source>
</evidence>
<dbReference type="SMART" id="SM00382">
    <property type="entry name" value="AAA"/>
    <property type="match status" value="1"/>
</dbReference>
<name>A0A7Y9H3P1_9ACTN</name>
<dbReference type="Gene3D" id="3.40.50.300">
    <property type="entry name" value="P-loop containing nucleotide triphosphate hydrolases"/>
    <property type="match status" value="1"/>
</dbReference>
<dbReference type="NCBIfam" id="NF010068">
    <property type="entry name" value="PRK13548.1"/>
    <property type="match status" value="1"/>
</dbReference>
<reference evidence="6 7" key="1">
    <citation type="submission" date="2020-07" db="EMBL/GenBank/DDBJ databases">
        <authorList>
            <person name="Partida-Martinez L."/>
            <person name="Huntemann M."/>
            <person name="Clum A."/>
            <person name="Wang J."/>
            <person name="Palaniappan K."/>
            <person name="Ritter S."/>
            <person name="Chen I.-M."/>
            <person name="Stamatis D."/>
            <person name="Reddy T."/>
            <person name="O'Malley R."/>
            <person name="Daum C."/>
            <person name="Shapiro N."/>
            <person name="Ivanova N."/>
            <person name="Kyrpides N."/>
            <person name="Woyke T."/>
        </authorList>
    </citation>
    <scope>NUCLEOTIDE SEQUENCE [LARGE SCALE GENOMIC DNA]</scope>
    <source>
        <strain evidence="6 7">AT2.17</strain>
    </source>
</reference>
<dbReference type="AlphaFoldDB" id="A0A7Y9H3P1"/>
<proteinExistence type="predicted"/>
<reference evidence="6 7" key="2">
    <citation type="submission" date="2020-08" db="EMBL/GenBank/DDBJ databases">
        <title>The Agave Microbiome: Exploring the role of microbial communities in plant adaptations to desert environments.</title>
        <authorList>
            <person name="Partida-Martinez L.P."/>
        </authorList>
    </citation>
    <scope>NUCLEOTIDE SEQUENCE [LARGE SCALE GENOMIC DNA]</scope>
    <source>
        <strain evidence="6 7">AT2.17</strain>
    </source>
</reference>
<dbReference type="PANTHER" id="PTHR42794">
    <property type="entry name" value="HEMIN IMPORT ATP-BINDING PROTEIN HMUV"/>
    <property type="match status" value="1"/>
</dbReference>